<feature type="transmembrane region" description="Helical" evidence="7">
    <location>
        <begin position="69"/>
        <end position="94"/>
    </location>
</feature>
<accession>A0A7Y7B290</accession>
<dbReference type="PANTHER" id="PTHR32322">
    <property type="entry name" value="INNER MEMBRANE TRANSPORTER"/>
    <property type="match status" value="1"/>
</dbReference>
<feature type="transmembrane region" description="Helical" evidence="7">
    <location>
        <begin position="35"/>
        <end position="57"/>
    </location>
</feature>
<feature type="domain" description="EamA" evidence="8">
    <location>
        <begin position="10"/>
        <end position="141"/>
    </location>
</feature>
<feature type="transmembrane region" description="Helical" evidence="7">
    <location>
        <begin position="100"/>
        <end position="117"/>
    </location>
</feature>
<evidence type="ECO:0000256" key="7">
    <source>
        <dbReference type="SAM" id="Phobius"/>
    </source>
</evidence>
<feature type="transmembrane region" description="Helical" evidence="7">
    <location>
        <begin position="243"/>
        <end position="266"/>
    </location>
</feature>
<proteinExistence type="inferred from homology"/>
<feature type="transmembrane region" description="Helical" evidence="7">
    <location>
        <begin position="129"/>
        <end position="149"/>
    </location>
</feature>
<dbReference type="Proteomes" id="UP000587462">
    <property type="component" value="Unassembled WGS sequence"/>
</dbReference>
<protein>
    <submittedName>
        <fullName evidence="9">DMT family transporter</fullName>
    </submittedName>
</protein>
<feature type="transmembrane region" description="Helical" evidence="7">
    <location>
        <begin position="155"/>
        <end position="175"/>
    </location>
</feature>
<dbReference type="GO" id="GO:0005886">
    <property type="term" value="C:plasma membrane"/>
    <property type="evidence" value="ECO:0007669"/>
    <property type="project" value="UniProtKB-SubCell"/>
</dbReference>
<sequence length="296" mass="30660">MNVVTRQRGGILPLTIASVLWGVWTTAEKYSLSGLPVMTVLGVSLAAATALLWAVLLNKGHRRPNRAQLRLLAVLGLLEPMLGYAAISMGLVHIEATQGALLSGTESCFVVALAAIVSRRLPTVRGITGVLLATAGVALLSGAHATLGLTPGDLMVLLGSLAAATSTIVAGRAVLDLEPLVVTAYQFTFGFLFTLPLLAWQWATDGGDGAATARPGHWFVVVVVCGGGLAAAFLLFNHAITRVSVSAAGVVLNIIPLFGLLAATLLLGESVNRWQCFGAVLILGGIFLFTESDVEG</sequence>
<dbReference type="Pfam" id="PF00892">
    <property type="entry name" value="EamA"/>
    <property type="match status" value="2"/>
</dbReference>
<dbReference type="InterPro" id="IPR000620">
    <property type="entry name" value="EamA_dom"/>
</dbReference>
<evidence type="ECO:0000313" key="9">
    <source>
        <dbReference type="EMBL" id="NVK77690.1"/>
    </source>
</evidence>
<gene>
    <name evidence="9" type="ORF">HG542_08420</name>
</gene>
<comment type="subcellular location">
    <subcellularLocation>
        <location evidence="1">Cell membrane</location>
        <topology evidence="1">Multi-pass membrane protein</topology>
    </subcellularLocation>
</comment>
<dbReference type="InterPro" id="IPR050638">
    <property type="entry name" value="AA-Vitamin_Transporters"/>
</dbReference>
<reference evidence="9 10" key="1">
    <citation type="submission" date="2020-04" db="EMBL/GenBank/DDBJ databases">
        <title>Draft Genome Sequence of Streptomyces morookaense DSM 40503, an 8-azaguanine-producing strain.</title>
        <authorList>
            <person name="Qi J."/>
            <person name="Gao J.-M."/>
        </authorList>
    </citation>
    <scope>NUCLEOTIDE SEQUENCE [LARGE SCALE GENOMIC DNA]</scope>
    <source>
        <strain evidence="9 10">DSM 40503</strain>
    </source>
</reference>
<dbReference type="PANTHER" id="PTHR32322:SF18">
    <property type="entry name" value="S-ADENOSYLMETHIONINE_S-ADENOSYLHOMOCYSTEINE TRANSPORTER"/>
    <property type="match status" value="1"/>
</dbReference>
<evidence type="ECO:0000259" key="8">
    <source>
        <dbReference type="Pfam" id="PF00892"/>
    </source>
</evidence>
<feature type="domain" description="EamA" evidence="8">
    <location>
        <begin position="151"/>
        <end position="289"/>
    </location>
</feature>
<dbReference type="AlphaFoldDB" id="A0A7Y7B290"/>
<name>A0A7Y7B290_STRMO</name>
<keyword evidence="10" id="KW-1185">Reference proteome</keyword>
<keyword evidence="4 7" id="KW-0812">Transmembrane</keyword>
<dbReference type="RefSeq" id="WP_171079467.1">
    <property type="nucleotide sequence ID" value="NZ_BNBU01000001.1"/>
</dbReference>
<comment type="caution">
    <text evidence="9">The sequence shown here is derived from an EMBL/GenBank/DDBJ whole genome shotgun (WGS) entry which is preliminary data.</text>
</comment>
<keyword evidence="5 7" id="KW-1133">Transmembrane helix</keyword>
<evidence type="ECO:0000256" key="5">
    <source>
        <dbReference type="ARBA" id="ARBA00022989"/>
    </source>
</evidence>
<comment type="similarity">
    <text evidence="2">Belongs to the EamA transporter family.</text>
</comment>
<evidence type="ECO:0000313" key="10">
    <source>
        <dbReference type="Proteomes" id="UP000587462"/>
    </source>
</evidence>
<evidence type="ECO:0000256" key="6">
    <source>
        <dbReference type="ARBA" id="ARBA00023136"/>
    </source>
</evidence>
<dbReference type="InterPro" id="IPR037185">
    <property type="entry name" value="EmrE-like"/>
</dbReference>
<evidence type="ECO:0000256" key="4">
    <source>
        <dbReference type="ARBA" id="ARBA00022692"/>
    </source>
</evidence>
<feature type="transmembrane region" description="Helical" evidence="7">
    <location>
        <begin position="215"/>
        <end position="236"/>
    </location>
</feature>
<keyword evidence="6 7" id="KW-0472">Membrane</keyword>
<keyword evidence="3" id="KW-1003">Cell membrane</keyword>
<evidence type="ECO:0000256" key="2">
    <source>
        <dbReference type="ARBA" id="ARBA00007362"/>
    </source>
</evidence>
<evidence type="ECO:0000256" key="1">
    <source>
        <dbReference type="ARBA" id="ARBA00004651"/>
    </source>
</evidence>
<dbReference type="EMBL" id="JABBXF010000014">
    <property type="protein sequence ID" value="NVK77690.1"/>
    <property type="molecule type" value="Genomic_DNA"/>
</dbReference>
<feature type="transmembrane region" description="Helical" evidence="7">
    <location>
        <begin position="272"/>
        <end position="290"/>
    </location>
</feature>
<dbReference type="Gene3D" id="1.10.3730.20">
    <property type="match status" value="1"/>
</dbReference>
<evidence type="ECO:0000256" key="3">
    <source>
        <dbReference type="ARBA" id="ARBA00022475"/>
    </source>
</evidence>
<organism evidence="9 10">
    <name type="scientific">Streptomyces morookaense</name>
    <name type="common">Streptoverticillium morookaense</name>
    <dbReference type="NCBI Taxonomy" id="1970"/>
    <lineage>
        <taxon>Bacteria</taxon>
        <taxon>Bacillati</taxon>
        <taxon>Actinomycetota</taxon>
        <taxon>Actinomycetes</taxon>
        <taxon>Kitasatosporales</taxon>
        <taxon>Streptomycetaceae</taxon>
        <taxon>Streptomyces</taxon>
    </lineage>
</organism>
<feature type="transmembrane region" description="Helical" evidence="7">
    <location>
        <begin position="182"/>
        <end position="203"/>
    </location>
</feature>
<dbReference type="SUPFAM" id="SSF103481">
    <property type="entry name" value="Multidrug resistance efflux transporter EmrE"/>
    <property type="match status" value="2"/>
</dbReference>